<dbReference type="Proteomes" id="UP000515561">
    <property type="component" value="Chromosome"/>
</dbReference>
<organism evidence="2 3">
    <name type="scientific">Anaerocolumna cellulosilytica</name>
    <dbReference type="NCBI Taxonomy" id="433286"/>
    <lineage>
        <taxon>Bacteria</taxon>
        <taxon>Bacillati</taxon>
        <taxon>Bacillota</taxon>
        <taxon>Clostridia</taxon>
        <taxon>Lachnospirales</taxon>
        <taxon>Lachnospiraceae</taxon>
        <taxon>Anaerocolumna</taxon>
    </lineage>
</organism>
<dbReference type="EMBL" id="AP023367">
    <property type="protein sequence ID" value="BCJ96317.1"/>
    <property type="molecule type" value="Genomic_DNA"/>
</dbReference>
<sequence>MNDLRLFSIPHAGGSSISYYPWRKYLDNNIEFIPLELKGRGRRITEELSQSLEDMVTDLYIRIRPFIYTGKYAIFGHSMGSILTYELVRRIQIQNDLMPVHLFFSGSKPPEYISRIASVYKETDEKICDEIIKLGGTPKILFESDELLNLYLNIIKTDFKNLYEYSYHNNKLDCNASFFYGMEDDEIEPSKMIQWNNYISGNTDILSFPGNHFYLFDNCQRVVQQVNDMLEKYI</sequence>
<evidence type="ECO:0000313" key="3">
    <source>
        <dbReference type="Proteomes" id="UP000515561"/>
    </source>
</evidence>
<dbReference type="KEGG" id="acel:acsn021_38860"/>
<reference evidence="2 3" key="1">
    <citation type="journal article" date="2016" name="Int. J. Syst. Evol. Microbiol.">
        <title>Descriptions of Anaerotaenia torta gen. nov., sp. nov. and Anaerocolumna cellulosilytica gen. nov., sp. nov. isolated from a methanogenic reactor of cattle waste.</title>
        <authorList>
            <person name="Uek A."/>
            <person name="Ohtaki Y."/>
            <person name="Kaku N."/>
            <person name="Ueki K."/>
        </authorList>
    </citation>
    <scope>NUCLEOTIDE SEQUENCE [LARGE SCALE GENOMIC DNA]</scope>
    <source>
        <strain evidence="2 3">SN021</strain>
    </source>
</reference>
<dbReference type="InterPro" id="IPR029058">
    <property type="entry name" value="AB_hydrolase_fold"/>
</dbReference>
<evidence type="ECO:0000313" key="2">
    <source>
        <dbReference type="EMBL" id="BCJ96317.1"/>
    </source>
</evidence>
<accession>A0A6S6R8C4</accession>
<dbReference type="SUPFAM" id="SSF53474">
    <property type="entry name" value="alpha/beta-Hydrolases"/>
    <property type="match status" value="1"/>
</dbReference>
<dbReference type="PANTHER" id="PTHR11487">
    <property type="entry name" value="THIOESTERASE"/>
    <property type="match status" value="1"/>
</dbReference>
<comment type="similarity">
    <text evidence="1">Belongs to the thioesterase family.</text>
</comment>
<dbReference type="Gene3D" id="3.40.50.1820">
    <property type="entry name" value="alpha/beta hydrolase"/>
    <property type="match status" value="1"/>
</dbReference>
<dbReference type="GO" id="GO:0008610">
    <property type="term" value="P:lipid biosynthetic process"/>
    <property type="evidence" value="ECO:0007669"/>
    <property type="project" value="TreeGrafter"/>
</dbReference>
<protein>
    <submittedName>
        <fullName evidence="2">Thioesterase</fullName>
    </submittedName>
</protein>
<keyword evidence="3" id="KW-1185">Reference proteome</keyword>
<proteinExistence type="inferred from homology"/>
<dbReference type="PANTHER" id="PTHR11487:SF0">
    <property type="entry name" value="S-ACYL FATTY ACID SYNTHASE THIOESTERASE, MEDIUM CHAIN"/>
    <property type="match status" value="1"/>
</dbReference>
<name>A0A6S6R8C4_9FIRM</name>
<dbReference type="RefSeq" id="WP_184093183.1">
    <property type="nucleotide sequence ID" value="NZ_AP023367.1"/>
</dbReference>
<gene>
    <name evidence="2" type="ORF">acsn021_38860</name>
</gene>
<dbReference type="InterPro" id="IPR012223">
    <property type="entry name" value="TEII"/>
</dbReference>
<dbReference type="InterPro" id="IPR001031">
    <property type="entry name" value="Thioesterase"/>
</dbReference>
<evidence type="ECO:0000256" key="1">
    <source>
        <dbReference type="ARBA" id="ARBA00007169"/>
    </source>
</evidence>
<dbReference type="Pfam" id="PF00975">
    <property type="entry name" value="Thioesterase"/>
    <property type="match status" value="1"/>
</dbReference>
<dbReference type="AlphaFoldDB" id="A0A6S6R8C4"/>